<keyword evidence="3" id="KW-1185">Reference proteome</keyword>
<reference evidence="2 3" key="1">
    <citation type="submission" date="2024-10" db="EMBL/GenBank/DDBJ databases">
        <title>Updated reference genomes for cyclostephanoid diatoms.</title>
        <authorList>
            <person name="Roberts W.R."/>
            <person name="Alverson A.J."/>
        </authorList>
    </citation>
    <scope>NUCLEOTIDE SEQUENCE [LARGE SCALE GENOMIC DNA]</scope>
    <source>
        <strain evidence="2 3">AJA232-27</strain>
    </source>
</reference>
<organism evidence="2 3">
    <name type="scientific">Discostella pseudostelligera</name>
    <dbReference type="NCBI Taxonomy" id="259834"/>
    <lineage>
        <taxon>Eukaryota</taxon>
        <taxon>Sar</taxon>
        <taxon>Stramenopiles</taxon>
        <taxon>Ochrophyta</taxon>
        <taxon>Bacillariophyta</taxon>
        <taxon>Coscinodiscophyceae</taxon>
        <taxon>Thalassiosirophycidae</taxon>
        <taxon>Stephanodiscales</taxon>
        <taxon>Stephanodiscaceae</taxon>
        <taxon>Discostella</taxon>
    </lineage>
</organism>
<feature type="chain" id="PRO_5044848137" evidence="1">
    <location>
        <begin position="27"/>
        <end position="153"/>
    </location>
</feature>
<name>A0ABD3M031_9STRA</name>
<keyword evidence="1" id="KW-0732">Signal</keyword>
<evidence type="ECO:0000256" key="1">
    <source>
        <dbReference type="SAM" id="SignalP"/>
    </source>
</evidence>
<dbReference type="EMBL" id="JALLBG020000314">
    <property type="protein sequence ID" value="KAL3756101.1"/>
    <property type="molecule type" value="Genomic_DNA"/>
</dbReference>
<evidence type="ECO:0000313" key="2">
    <source>
        <dbReference type="EMBL" id="KAL3756101.1"/>
    </source>
</evidence>
<accession>A0ABD3M031</accession>
<proteinExistence type="predicted"/>
<sequence>MYSLRSWGVPRVAMIIFGLQALVTDSEISLAPSKMNCCVELMGGCRSRWGGGLNMNELMRWRWGKWKRPWAVREEVVLVLLWTMDRTPESENKPFVLGKLFDLRDCIIAIATGGSVENDHHAEYIIIFAPANSATSTINLRPVDWMKRQSPKY</sequence>
<protein>
    <submittedName>
        <fullName evidence="2">Uncharacterized protein</fullName>
    </submittedName>
</protein>
<gene>
    <name evidence="2" type="ORF">ACHAWU_009403</name>
</gene>
<feature type="signal peptide" evidence="1">
    <location>
        <begin position="1"/>
        <end position="26"/>
    </location>
</feature>
<dbReference type="AlphaFoldDB" id="A0ABD3M031"/>
<evidence type="ECO:0000313" key="3">
    <source>
        <dbReference type="Proteomes" id="UP001530293"/>
    </source>
</evidence>
<dbReference type="Proteomes" id="UP001530293">
    <property type="component" value="Unassembled WGS sequence"/>
</dbReference>
<comment type="caution">
    <text evidence="2">The sequence shown here is derived from an EMBL/GenBank/DDBJ whole genome shotgun (WGS) entry which is preliminary data.</text>
</comment>